<dbReference type="SUPFAM" id="SSF161098">
    <property type="entry name" value="MetI-like"/>
    <property type="match status" value="1"/>
</dbReference>
<dbReference type="InterPro" id="IPR050901">
    <property type="entry name" value="BP-dep_ABC_trans_perm"/>
</dbReference>
<dbReference type="GO" id="GO:0005886">
    <property type="term" value="C:plasma membrane"/>
    <property type="evidence" value="ECO:0007669"/>
    <property type="project" value="UniProtKB-SubCell"/>
</dbReference>
<organism evidence="11 12">
    <name type="scientific">Cohnella faecalis</name>
    <dbReference type="NCBI Taxonomy" id="2315694"/>
    <lineage>
        <taxon>Bacteria</taxon>
        <taxon>Bacillati</taxon>
        <taxon>Bacillota</taxon>
        <taxon>Bacilli</taxon>
        <taxon>Bacillales</taxon>
        <taxon>Paenibacillaceae</taxon>
        <taxon>Cohnella</taxon>
    </lineage>
</organism>
<comment type="subcellular location">
    <subcellularLocation>
        <location evidence="1 9">Cell membrane</location>
        <topology evidence="1 9">Multi-pass membrane protein</topology>
    </subcellularLocation>
</comment>
<evidence type="ECO:0000313" key="11">
    <source>
        <dbReference type="EMBL" id="RIE01743.1"/>
    </source>
</evidence>
<dbReference type="GO" id="GO:0055085">
    <property type="term" value="P:transmembrane transport"/>
    <property type="evidence" value="ECO:0007669"/>
    <property type="project" value="InterPro"/>
</dbReference>
<dbReference type="RefSeq" id="WP_119149804.1">
    <property type="nucleotide sequence ID" value="NZ_JBHSOV010000032.1"/>
</dbReference>
<evidence type="ECO:0000256" key="4">
    <source>
        <dbReference type="ARBA" id="ARBA00022475"/>
    </source>
</evidence>
<sequence>MRSKGLNFTFSGSLKSLMLFIAFGLIVIVNIVPILWGLKTSIMSPSDIFSYPPKLFNFEASFEHYIRIFNGGYFQTFLNSIFYCVASIIFGLFLGLLAAYGFDRFSFRLKKPMFYLVVFCIPLSIGSSALIIPNYLYMSELGFLNEWYTLPILYTAYNLPMAIWIIKSGVETIPVEVDEAATIDGASRSYIIFGMMSVLCRPALAAAALFIFLGAWNEFILSSIMINSPNLRPVQLAIYQYLGFFGQEWGPLTAAASAAIIPSIIVFTFLGRMLISGLTAGSVKS</sequence>
<keyword evidence="7 9" id="KW-1133">Transmembrane helix</keyword>
<dbReference type="InterPro" id="IPR000515">
    <property type="entry name" value="MetI-like"/>
</dbReference>
<evidence type="ECO:0000313" key="12">
    <source>
        <dbReference type="Proteomes" id="UP000266340"/>
    </source>
</evidence>
<dbReference type="PROSITE" id="PS50928">
    <property type="entry name" value="ABC_TM1"/>
    <property type="match status" value="1"/>
</dbReference>
<evidence type="ECO:0000256" key="6">
    <source>
        <dbReference type="ARBA" id="ARBA00022692"/>
    </source>
</evidence>
<keyword evidence="8 9" id="KW-0472">Membrane</keyword>
<evidence type="ECO:0000256" key="5">
    <source>
        <dbReference type="ARBA" id="ARBA00022597"/>
    </source>
</evidence>
<name>A0A398CG90_9BACL</name>
<evidence type="ECO:0000256" key="7">
    <source>
        <dbReference type="ARBA" id="ARBA00022989"/>
    </source>
</evidence>
<dbReference type="CDD" id="cd06261">
    <property type="entry name" value="TM_PBP2"/>
    <property type="match status" value="1"/>
</dbReference>
<evidence type="ECO:0000256" key="2">
    <source>
        <dbReference type="ARBA" id="ARBA00009047"/>
    </source>
</evidence>
<feature type="transmembrane region" description="Helical" evidence="9">
    <location>
        <begin position="12"/>
        <end position="36"/>
    </location>
</feature>
<feature type="transmembrane region" description="Helical" evidence="9">
    <location>
        <begin position="252"/>
        <end position="275"/>
    </location>
</feature>
<comment type="similarity">
    <text evidence="2">Belongs to the binding-protein-dependent transport system permease family. MalFG subfamily.</text>
</comment>
<keyword evidence="12" id="KW-1185">Reference proteome</keyword>
<dbReference type="PANTHER" id="PTHR32243:SF50">
    <property type="entry name" value="MALTOSE_MALTODEXTRIN TRANSPORT SYSTEM PERMEASE PROTEIN MALG"/>
    <property type="match status" value="1"/>
</dbReference>
<dbReference type="PANTHER" id="PTHR32243">
    <property type="entry name" value="MALTOSE TRANSPORT SYSTEM PERMEASE-RELATED"/>
    <property type="match status" value="1"/>
</dbReference>
<dbReference type="EMBL" id="QXJM01000039">
    <property type="protein sequence ID" value="RIE01743.1"/>
    <property type="molecule type" value="Genomic_DNA"/>
</dbReference>
<keyword evidence="4" id="KW-1003">Cell membrane</keyword>
<evidence type="ECO:0000256" key="1">
    <source>
        <dbReference type="ARBA" id="ARBA00004651"/>
    </source>
</evidence>
<evidence type="ECO:0000256" key="9">
    <source>
        <dbReference type="RuleBase" id="RU363032"/>
    </source>
</evidence>
<keyword evidence="6 9" id="KW-0812">Transmembrane</keyword>
<keyword evidence="3 9" id="KW-0813">Transport</keyword>
<gene>
    <name evidence="11" type="ORF">D3H35_13135</name>
</gene>
<feature type="domain" description="ABC transmembrane type-1" evidence="10">
    <location>
        <begin position="77"/>
        <end position="270"/>
    </location>
</feature>
<dbReference type="InterPro" id="IPR035906">
    <property type="entry name" value="MetI-like_sf"/>
</dbReference>
<comment type="caution">
    <text evidence="11">The sequence shown here is derived from an EMBL/GenBank/DDBJ whole genome shotgun (WGS) entry which is preliminary data.</text>
</comment>
<evidence type="ECO:0000259" key="10">
    <source>
        <dbReference type="PROSITE" id="PS50928"/>
    </source>
</evidence>
<dbReference type="Gene3D" id="1.10.3720.10">
    <property type="entry name" value="MetI-like"/>
    <property type="match status" value="1"/>
</dbReference>
<reference evidence="11 12" key="1">
    <citation type="submission" date="2018-09" db="EMBL/GenBank/DDBJ databases">
        <title>Cohnella cavernae sp. nov., isolated from a karst cave.</title>
        <authorList>
            <person name="Zhu H."/>
        </authorList>
    </citation>
    <scope>NUCLEOTIDE SEQUENCE [LARGE SCALE GENOMIC DNA]</scope>
    <source>
        <strain evidence="11 12">K2E09-144</strain>
    </source>
</reference>
<keyword evidence="5" id="KW-0762">Sugar transport</keyword>
<feature type="transmembrane region" description="Helical" evidence="9">
    <location>
        <begin position="114"/>
        <end position="136"/>
    </location>
</feature>
<protein>
    <submittedName>
        <fullName evidence="11">Carbohydrate ABC transporter permease</fullName>
    </submittedName>
</protein>
<dbReference type="OrthoDB" id="9815445at2"/>
<dbReference type="Proteomes" id="UP000266340">
    <property type="component" value="Unassembled WGS sequence"/>
</dbReference>
<feature type="transmembrane region" description="Helical" evidence="9">
    <location>
        <begin position="148"/>
        <end position="166"/>
    </location>
</feature>
<dbReference type="AlphaFoldDB" id="A0A398CG90"/>
<feature type="transmembrane region" description="Helical" evidence="9">
    <location>
        <begin position="80"/>
        <end position="102"/>
    </location>
</feature>
<proteinExistence type="inferred from homology"/>
<feature type="transmembrane region" description="Helical" evidence="9">
    <location>
        <begin position="203"/>
        <end position="226"/>
    </location>
</feature>
<dbReference type="Pfam" id="PF00528">
    <property type="entry name" value="BPD_transp_1"/>
    <property type="match status" value="1"/>
</dbReference>
<accession>A0A398CG90</accession>
<evidence type="ECO:0000256" key="8">
    <source>
        <dbReference type="ARBA" id="ARBA00023136"/>
    </source>
</evidence>
<evidence type="ECO:0000256" key="3">
    <source>
        <dbReference type="ARBA" id="ARBA00022448"/>
    </source>
</evidence>